<evidence type="ECO:0000256" key="9">
    <source>
        <dbReference type="NCBIfam" id="TIGR01400"/>
    </source>
</evidence>
<keyword evidence="4 10" id="KW-1003">Cell membrane</keyword>
<name>A0ABS4JN98_9FIRM</name>
<dbReference type="InterPro" id="IPR006303">
    <property type="entry name" value="FliR"/>
</dbReference>
<dbReference type="Proteomes" id="UP001519289">
    <property type="component" value="Unassembled WGS sequence"/>
</dbReference>
<dbReference type="PRINTS" id="PR00953">
    <property type="entry name" value="TYPE3IMRPROT"/>
</dbReference>
<feature type="transmembrane region" description="Helical" evidence="10">
    <location>
        <begin position="149"/>
        <end position="168"/>
    </location>
</feature>
<evidence type="ECO:0000313" key="11">
    <source>
        <dbReference type="EMBL" id="MBP2017007.1"/>
    </source>
</evidence>
<evidence type="ECO:0000256" key="3">
    <source>
        <dbReference type="ARBA" id="ARBA00021717"/>
    </source>
</evidence>
<keyword evidence="8 10" id="KW-0975">Bacterial flagellum</keyword>
<dbReference type="NCBIfam" id="TIGR01400">
    <property type="entry name" value="fliR"/>
    <property type="match status" value="1"/>
</dbReference>
<dbReference type="PANTHER" id="PTHR30065">
    <property type="entry name" value="FLAGELLAR BIOSYNTHETIC PROTEIN FLIR"/>
    <property type="match status" value="1"/>
</dbReference>
<evidence type="ECO:0000256" key="2">
    <source>
        <dbReference type="ARBA" id="ARBA00009772"/>
    </source>
</evidence>
<comment type="function">
    <text evidence="1 10">Role in flagellar biosynthesis.</text>
</comment>
<keyword evidence="11" id="KW-0969">Cilium</keyword>
<reference evidence="11 12" key="1">
    <citation type="submission" date="2021-03" db="EMBL/GenBank/DDBJ databases">
        <title>Genomic Encyclopedia of Type Strains, Phase IV (KMG-IV): sequencing the most valuable type-strain genomes for metagenomic binning, comparative biology and taxonomic classification.</title>
        <authorList>
            <person name="Goeker M."/>
        </authorList>
    </citation>
    <scope>NUCLEOTIDE SEQUENCE [LARGE SCALE GENOMIC DNA]</scope>
    <source>
        <strain evidence="11 12">DSM 27138</strain>
    </source>
</reference>
<dbReference type="EMBL" id="JAGGLG010000002">
    <property type="protein sequence ID" value="MBP2017007.1"/>
    <property type="molecule type" value="Genomic_DNA"/>
</dbReference>
<comment type="subcellular location">
    <subcellularLocation>
        <location evidence="10">Cell membrane</location>
        <topology evidence="10">Multi-pass membrane protein</topology>
    </subcellularLocation>
    <subcellularLocation>
        <location evidence="10">Bacterial flagellum basal body</location>
    </subcellularLocation>
</comment>
<dbReference type="RefSeq" id="WP_209465159.1">
    <property type="nucleotide sequence ID" value="NZ_JAGGLG010000002.1"/>
</dbReference>
<feature type="transmembrane region" description="Helical" evidence="10">
    <location>
        <begin position="206"/>
        <end position="232"/>
    </location>
</feature>
<accession>A0ABS4JN98</accession>
<evidence type="ECO:0000256" key="6">
    <source>
        <dbReference type="ARBA" id="ARBA00022989"/>
    </source>
</evidence>
<keyword evidence="6 10" id="KW-1133">Transmembrane helix</keyword>
<evidence type="ECO:0000256" key="8">
    <source>
        <dbReference type="ARBA" id="ARBA00023143"/>
    </source>
</evidence>
<feature type="transmembrane region" description="Helical" evidence="10">
    <location>
        <begin position="117"/>
        <end position="137"/>
    </location>
</feature>
<proteinExistence type="inferred from homology"/>
<keyword evidence="5 10" id="KW-0812">Transmembrane</keyword>
<evidence type="ECO:0000313" key="12">
    <source>
        <dbReference type="Proteomes" id="UP001519289"/>
    </source>
</evidence>
<evidence type="ECO:0000256" key="1">
    <source>
        <dbReference type="ARBA" id="ARBA00002578"/>
    </source>
</evidence>
<gene>
    <name evidence="11" type="ORF">J2Z79_000381</name>
</gene>
<comment type="similarity">
    <text evidence="2 10">Belongs to the FliR/MopE/SpaR family.</text>
</comment>
<comment type="caution">
    <text evidence="11">The sequence shown here is derived from an EMBL/GenBank/DDBJ whole genome shotgun (WGS) entry which is preliminary data.</text>
</comment>
<feature type="transmembrane region" description="Helical" evidence="10">
    <location>
        <begin position="36"/>
        <end position="54"/>
    </location>
</feature>
<evidence type="ECO:0000256" key="4">
    <source>
        <dbReference type="ARBA" id="ARBA00022475"/>
    </source>
</evidence>
<dbReference type="PANTHER" id="PTHR30065:SF1">
    <property type="entry name" value="SURFACE PRESENTATION OF ANTIGENS PROTEIN SPAR"/>
    <property type="match status" value="1"/>
</dbReference>
<evidence type="ECO:0000256" key="10">
    <source>
        <dbReference type="RuleBase" id="RU362071"/>
    </source>
</evidence>
<feature type="transmembrane region" description="Helical" evidence="10">
    <location>
        <begin position="66"/>
        <end position="97"/>
    </location>
</feature>
<keyword evidence="11" id="KW-0966">Cell projection</keyword>
<feature type="transmembrane region" description="Helical" evidence="10">
    <location>
        <begin position="174"/>
        <end position="199"/>
    </location>
</feature>
<keyword evidence="11" id="KW-0282">Flagellum</keyword>
<sequence length="259" mass="27255">MEQLYAQLASLLLGASRAMGIFTAAPILSTRFVPFQVRVALSFVLGLFLIPAVAPPPGRTEGAHLLLAALLELVVGLVIGFLCLLVVSVMQIAGAWIDLEMGFSLAGLFDPLTGESATVLGNLFQTTALVFFLAIDGHHGLIRALARSYALVPAGGPVEGAVSGLYVARLFGELLGIAMQLILPFVAAMLLTMVAFAVLNRAVAQLNIFAIGLGTKTLVGLLLLILMLPFYARPLTALFEAGYAEAMRMLDLMRAATGG</sequence>
<evidence type="ECO:0000256" key="5">
    <source>
        <dbReference type="ARBA" id="ARBA00022692"/>
    </source>
</evidence>
<dbReference type="Pfam" id="PF01311">
    <property type="entry name" value="Bac_export_1"/>
    <property type="match status" value="1"/>
</dbReference>
<keyword evidence="7 10" id="KW-0472">Membrane</keyword>
<protein>
    <recommendedName>
        <fullName evidence="3 9">Flagellar biosynthetic protein FliR</fullName>
    </recommendedName>
</protein>
<keyword evidence="12" id="KW-1185">Reference proteome</keyword>
<evidence type="ECO:0000256" key="7">
    <source>
        <dbReference type="ARBA" id="ARBA00023136"/>
    </source>
</evidence>
<dbReference type="InterPro" id="IPR002010">
    <property type="entry name" value="T3SS_IM_R"/>
</dbReference>
<organism evidence="11 12">
    <name type="scientific">Symbiobacterium terraclitae</name>
    <dbReference type="NCBI Taxonomy" id="557451"/>
    <lineage>
        <taxon>Bacteria</taxon>
        <taxon>Bacillati</taxon>
        <taxon>Bacillota</taxon>
        <taxon>Clostridia</taxon>
        <taxon>Eubacteriales</taxon>
        <taxon>Symbiobacteriaceae</taxon>
        <taxon>Symbiobacterium</taxon>
    </lineage>
</organism>